<protein>
    <submittedName>
        <fullName evidence="2">Uncharacterized protein</fullName>
    </submittedName>
</protein>
<keyword evidence="1" id="KW-0812">Transmembrane</keyword>
<name>A0A382KDN2_9ZZZZ</name>
<feature type="transmembrane region" description="Helical" evidence="1">
    <location>
        <begin position="6"/>
        <end position="26"/>
    </location>
</feature>
<dbReference type="AlphaFoldDB" id="A0A382KDN2"/>
<keyword evidence="1" id="KW-1133">Transmembrane helix</keyword>
<keyword evidence="1" id="KW-0472">Membrane</keyword>
<accession>A0A382KDN2</accession>
<gene>
    <name evidence="2" type="ORF">METZ01_LOCUS275464</name>
</gene>
<feature type="non-terminal residue" evidence="2">
    <location>
        <position position="1"/>
    </location>
</feature>
<evidence type="ECO:0000256" key="1">
    <source>
        <dbReference type="SAM" id="Phobius"/>
    </source>
</evidence>
<dbReference type="EMBL" id="UINC01080037">
    <property type="protein sequence ID" value="SVC22610.1"/>
    <property type="molecule type" value="Genomic_DNA"/>
</dbReference>
<proteinExistence type="predicted"/>
<evidence type="ECO:0000313" key="2">
    <source>
        <dbReference type="EMBL" id="SVC22610.1"/>
    </source>
</evidence>
<sequence>YVVSFPPYFMIGSYFFLIIFTILKYLT</sequence>
<organism evidence="2">
    <name type="scientific">marine metagenome</name>
    <dbReference type="NCBI Taxonomy" id="408172"/>
    <lineage>
        <taxon>unclassified sequences</taxon>
        <taxon>metagenomes</taxon>
        <taxon>ecological metagenomes</taxon>
    </lineage>
</organism>
<reference evidence="2" key="1">
    <citation type="submission" date="2018-05" db="EMBL/GenBank/DDBJ databases">
        <authorList>
            <person name="Lanie J.A."/>
            <person name="Ng W.-L."/>
            <person name="Kazmierczak K.M."/>
            <person name="Andrzejewski T.M."/>
            <person name="Davidsen T.M."/>
            <person name="Wayne K.J."/>
            <person name="Tettelin H."/>
            <person name="Glass J.I."/>
            <person name="Rusch D."/>
            <person name="Podicherti R."/>
            <person name="Tsui H.-C.T."/>
            <person name="Winkler M.E."/>
        </authorList>
    </citation>
    <scope>NUCLEOTIDE SEQUENCE</scope>
</reference>